<name>A0ABR0R4N7_GOSAR</name>
<organism evidence="3 4">
    <name type="scientific">Gossypium arboreum</name>
    <name type="common">Tree cotton</name>
    <name type="synonym">Gossypium nanking</name>
    <dbReference type="NCBI Taxonomy" id="29729"/>
    <lineage>
        <taxon>Eukaryota</taxon>
        <taxon>Viridiplantae</taxon>
        <taxon>Streptophyta</taxon>
        <taxon>Embryophyta</taxon>
        <taxon>Tracheophyta</taxon>
        <taxon>Spermatophyta</taxon>
        <taxon>Magnoliopsida</taxon>
        <taxon>eudicotyledons</taxon>
        <taxon>Gunneridae</taxon>
        <taxon>Pentapetalae</taxon>
        <taxon>rosids</taxon>
        <taxon>malvids</taxon>
        <taxon>Malvales</taxon>
        <taxon>Malvaceae</taxon>
        <taxon>Malvoideae</taxon>
        <taxon>Gossypium</taxon>
    </lineage>
</organism>
<dbReference type="Proteomes" id="UP001358586">
    <property type="component" value="Chromosome 1"/>
</dbReference>
<keyword evidence="4" id="KW-1185">Reference proteome</keyword>
<comment type="caution">
    <text evidence="3">The sequence shown here is derived from an EMBL/GenBank/DDBJ whole genome shotgun (WGS) entry which is preliminary data.</text>
</comment>
<evidence type="ECO:0000313" key="3">
    <source>
        <dbReference type="EMBL" id="KAK5846152.1"/>
    </source>
</evidence>
<feature type="region of interest" description="Disordered" evidence="1">
    <location>
        <begin position="10"/>
        <end position="35"/>
    </location>
</feature>
<evidence type="ECO:0000256" key="1">
    <source>
        <dbReference type="SAM" id="MobiDB-lite"/>
    </source>
</evidence>
<protein>
    <recommendedName>
        <fullName evidence="2">Arabidopsis retrotransposon Orf1 C-terminal domain-containing protein</fullName>
    </recommendedName>
</protein>
<feature type="domain" description="Arabidopsis retrotransposon Orf1 C-terminal" evidence="2">
    <location>
        <begin position="54"/>
        <end position="231"/>
    </location>
</feature>
<evidence type="ECO:0000313" key="4">
    <source>
        <dbReference type="Proteomes" id="UP001358586"/>
    </source>
</evidence>
<gene>
    <name evidence="3" type="ORF">PVK06_002423</name>
</gene>
<proteinExistence type="predicted"/>
<reference evidence="3 4" key="1">
    <citation type="submission" date="2023-03" db="EMBL/GenBank/DDBJ databases">
        <title>WGS of Gossypium arboreum.</title>
        <authorList>
            <person name="Yu D."/>
        </authorList>
    </citation>
    <scope>NUCLEOTIDE SEQUENCE [LARGE SCALE GENOMIC DNA]</scope>
    <source>
        <tissue evidence="3">Leaf</tissue>
    </source>
</reference>
<accession>A0ABR0R4N7</accession>
<evidence type="ECO:0000259" key="2">
    <source>
        <dbReference type="Pfam" id="PF03078"/>
    </source>
</evidence>
<dbReference type="EMBL" id="JARKNE010000001">
    <property type="protein sequence ID" value="KAK5846152.1"/>
    <property type="molecule type" value="Genomic_DNA"/>
</dbReference>
<sequence>MLLCTHSLDTMTNPKGKKTTVPASKKRKGAALSSGPTAEIRHPFLQFPPGPQEELFQILRSRPLGVGRCIDWTSLEQIQLADAIWALLTTDLWGLFFEIIESTYLELTLELCSTFHLQVIMTEFDDPKMVQFYLSGLVRQLSIPEFGVALGLYIEKFMDDDDFVSLQRHIHYSLSNCWKALVPTSTMYDPSRSKASALVPSLRYLHTLLAHTLTGRRESTGVINTCDAYFLRSMVYGQVFDLAYFITLTIRHQTEWYRKGVISIDPYVTRLAWYICLLNMAAQASSLSFISQMSPQGISSMLHMRMIK</sequence>
<dbReference type="Pfam" id="PF03078">
    <property type="entry name" value="ATHILA"/>
    <property type="match status" value="1"/>
</dbReference>
<dbReference type="InterPro" id="IPR004312">
    <property type="entry name" value="ATHILA_Orf1_C"/>
</dbReference>